<evidence type="ECO:0000256" key="8">
    <source>
        <dbReference type="SAM" id="MobiDB-lite"/>
    </source>
</evidence>
<protein>
    <submittedName>
        <fullName evidence="10">Microtubule-associated protein 70-5 isoform X2</fullName>
    </submittedName>
</protein>
<reference evidence="10" key="2">
    <citation type="submission" date="2025-08" db="UniProtKB">
        <authorList>
            <consortium name="RefSeq"/>
        </authorList>
    </citation>
    <scope>IDENTIFICATION</scope>
    <source>
        <tissue evidence="10">Whole plant</tissue>
    </source>
</reference>
<dbReference type="AlphaFoldDB" id="A0A6P4CXN4"/>
<dbReference type="GO" id="GO:0007010">
    <property type="term" value="P:cytoskeleton organization"/>
    <property type="evidence" value="ECO:0007669"/>
    <property type="project" value="InterPro"/>
</dbReference>
<feature type="compositionally biased region" description="Basic and acidic residues" evidence="8">
    <location>
        <begin position="515"/>
        <end position="534"/>
    </location>
</feature>
<reference evidence="9" key="1">
    <citation type="journal article" date="2016" name="Nat. Genet.">
        <title>The genome sequences of Arachis duranensis and Arachis ipaensis, the diploid ancestors of cultivated peanut.</title>
        <authorList>
            <person name="Bertioli D.J."/>
            <person name="Cannon S.B."/>
            <person name="Froenicke L."/>
            <person name="Huang G."/>
            <person name="Farmer A.D."/>
            <person name="Cannon E.K."/>
            <person name="Liu X."/>
            <person name="Gao D."/>
            <person name="Clevenger J."/>
            <person name="Dash S."/>
            <person name="Ren L."/>
            <person name="Moretzsohn M.C."/>
            <person name="Shirasawa K."/>
            <person name="Huang W."/>
            <person name="Vidigal B."/>
            <person name="Abernathy B."/>
            <person name="Chu Y."/>
            <person name="Niederhuth C.E."/>
            <person name="Umale P."/>
            <person name="Araujo A.C."/>
            <person name="Kozik A."/>
            <person name="Kim K.D."/>
            <person name="Burow M.D."/>
            <person name="Varshney R.K."/>
            <person name="Wang X."/>
            <person name="Zhang X."/>
            <person name="Barkley N."/>
            <person name="Guimaraes P.M."/>
            <person name="Isobe S."/>
            <person name="Guo B."/>
            <person name="Liao B."/>
            <person name="Stalker H.T."/>
            <person name="Schmitz R.J."/>
            <person name="Scheffler B.E."/>
            <person name="Leal-Bertioli S.C."/>
            <person name="Xun X."/>
            <person name="Jackson S.A."/>
            <person name="Michelmore R."/>
            <person name="Ozias-Akins P."/>
        </authorList>
    </citation>
    <scope>NUCLEOTIDE SEQUENCE [LARGE SCALE GENOMIC DNA]</scope>
    <source>
        <strain evidence="9">cv. V14167</strain>
    </source>
</reference>
<comment type="subcellular location">
    <subcellularLocation>
        <location evidence="1">Cytoplasm</location>
        <location evidence="1">Cytoskeleton</location>
    </subcellularLocation>
</comment>
<evidence type="ECO:0000256" key="3">
    <source>
        <dbReference type="ARBA" id="ARBA00022490"/>
    </source>
</evidence>
<feature type="region of interest" description="Disordered" evidence="8">
    <location>
        <begin position="436"/>
        <end position="455"/>
    </location>
</feature>
<evidence type="ECO:0000256" key="1">
    <source>
        <dbReference type="ARBA" id="ARBA00004245"/>
    </source>
</evidence>
<keyword evidence="4" id="KW-0493">Microtubule</keyword>
<dbReference type="Proteomes" id="UP000515211">
    <property type="component" value="Chromosome 4"/>
</dbReference>
<dbReference type="RefSeq" id="XP_015958978.1">
    <property type="nucleotide sequence ID" value="XM_016103492.3"/>
</dbReference>
<evidence type="ECO:0000256" key="7">
    <source>
        <dbReference type="SAM" id="Coils"/>
    </source>
</evidence>
<keyword evidence="3" id="KW-0963">Cytoplasm</keyword>
<feature type="coiled-coil region" evidence="7">
    <location>
        <begin position="46"/>
        <end position="101"/>
    </location>
</feature>
<dbReference type="PANTHER" id="PTHR31246:SF5">
    <property type="entry name" value="MICROTUBULE-ASSOCIATED PROTEIN 70-5"/>
    <property type="match status" value="1"/>
</dbReference>
<evidence type="ECO:0000256" key="2">
    <source>
        <dbReference type="ARBA" id="ARBA00008825"/>
    </source>
</evidence>
<feature type="coiled-coil region" evidence="7">
    <location>
        <begin position="128"/>
        <end position="322"/>
    </location>
</feature>
<dbReference type="InterPro" id="IPR009768">
    <property type="entry name" value="MAP70"/>
</dbReference>
<evidence type="ECO:0000256" key="6">
    <source>
        <dbReference type="ARBA" id="ARBA00023212"/>
    </source>
</evidence>
<dbReference type="GO" id="GO:0008017">
    <property type="term" value="F:microtubule binding"/>
    <property type="evidence" value="ECO:0007669"/>
    <property type="project" value="InterPro"/>
</dbReference>
<proteinExistence type="inferred from homology"/>
<comment type="similarity">
    <text evidence="2">Belongs to the MAP70 family.</text>
</comment>
<name>A0A6P4CXN4_ARADU</name>
<feature type="region of interest" description="Disordered" evidence="8">
    <location>
        <begin position="358"/>
        <end position="407"/>
    </location>
</feature>
<dbReference type="GO" id="GO:0005874">
    <property type="term" value="C:microtubule"/>
    <property type="evidence" value="ECO:0007669"/>
    <property type="project" value="UniProtKB-KW"/>
</dbReference>
<dbReference type="PANTHER" id="PTHR31246">
    <property type="entry name" value="MICROTUBULE-ASSOCIATED PROTEIN 70-2"/>
    <property type="match status" value="1"/>
</dbReference>
<keyword evidence="6" id="KW-0206">Cytoskeleton</keyword>
<organism evidence="9 10">
    <name type="scientific">Arachis duranensis</name>
    <name type="common">Wild peanut</name>
    <dbReference type="NCBI Taxonomy" id="130453"/>
    <lineage>
        <taxon>Eukaryota</taxon>
        <taxon>Viridiplantae</taxon>
        <taxon>Streptophyta</taxon>
        <taxon>Embryophyta</taxon>
        <taxon>Tracheophyta</taxon>
        <taxon>Spermatophyta</taxon>
        <taxon>Magnoliopsida</taxon>
        <taxon>eudicotyledons</taxon>
        <taxon>Gunneridae</taxon>
        <taxon>Pentapetalae</taxon>
        <taxon>rosids</taxon>
        <taxon>fabids</taxon>
        <taxon>Fabales</taxon>
        <taxon>Fabaceae</taxon>
        <taxon>Papilionoideae</taxon>
        <taxon>50 kb inversion clade</taxon>
        <taxon>dalbergioids sensu lato</taxon>
        <taxon>Dalbergieae</taxon>
        <taxon>Pterocarpus clade</taxon>
        <taxon>Arachis</taxon>
    </lineage>
</organism>
<evidence type="ECO:0000313" key="10">
    <source>
        <dbReference type="RefSeq" id="XP_015958978.1"/>
    </source>
</evidence>
<keyword evidence="9" id="KW-1185">Reference proteome</keyword>
<dbReference type="Pfam" id="PF07058">
    <property type="entry name" value="MAP70"/>
    <property type="match status" value="1"/>
</dbReference>
<dbReference type="GeneID" id="107482908"/>
<feature type="compositionally biased region" description="Polar residues" evidence="8">
    <location>
        <begin position="358"/>
        <end position="389"/>
    </location>
</feature>
<feature type="region of interest" description="Disordered" evidence="8">
    <location>
        <begin position="515"/>
        <end position="545"/>
    </location>
</feature>
<gene>
    <name evidence="10" type="primary">LOC107482908</name>
</gene>
<sequence length="545" mass="62179">MVTLGELNGEEEVPLVQHNPLVLEINGFQNQLIEKGKELATCQGEVKALRATEALKDKAIEELRNEVSKLDQKLRTTENHLKDKNLEIKKLTEEKKDALAAQYAAEAALRRVHLDQKDDDYIPFESVITPLEDEIKLYKNEIKALQEDKKALERLTKSKELALLEAERILRSALERALIVEEVQNENFDLKRQIEICQEENKILEKTHRQKIMEVEKLSQTIHELEEVILASGTTANAVRDYKRQISELQEEKRTLERELARVKVSANRVATVVANEWKDEKDKVMPVRQWLEERRIMQAEMQRLKEKLAISERTAKAESQLKDKLKLRLKTLEEGLKQFGESPKTEKSSILSFLATNSGVRSRSTSQPRGSSVGSSLFQKPSMKNNTDIAAGNLGQGGTTKRKHGSVENVLKKGIWARSKVGDSSEKENEMQVNNTGMNLDSCNNEREADDSKTKDDMVSGFLYDRLQKEVISLRKFCGVKESSLQTKDEEIKMLTKKVDALTKAMEVECKKMRREAAVREKEATPTKSEINRRNRSSTPLKGR</sequence>
<evidence type="ECO:0000313" key="9">
    <source>
        <dbReference type="Proteomes" id="UP000515211"/>
    </source>
</evidence>
<keyword evidence="5 7" id="KW-0175">Coiled coil</keyword>
<evidence type="ECO:0000256" key="4">
    <source>
        <dbReference type="ARBA" id="ARBA00022701"/>
    </source>
</evidence>
<evidence type="ECO:0000256" key="5">
    <source>
        <dbReference type="ARBA" id="ARBA00023054"/>
    </source>
</evidence>
<feature type="compositionally biased region" description="Basic and acidic residues" evidence="8">
    <location>
        <begin position="445"/>
        <end position="455"/>
    </location>
</feature>
<accession>A0A6P4CXN4</accession>